<dbReference type="STRING" id="1884261.A0A5C3QKX4"/>
<dbReference type="OrthoDB" id="193931at2759"/>
<keyword evidence="4 7" id="KW-0547">Nucleotide-binding</keyword>
<evidence type="ECO:0000256" key="3">
    <source>
        <dbReference type="ARBA" id="ARBA00022679"/>
    </source>
</evidence>
<dbReference type="Pfam" id="PF00069">
    <property type="entry name" value="Pkinase"/>
    <property type="match status" value="1"/>
</dbReference>
<evidence type="ECO:0000256" key="5">
    <source>
        <dbReference type="ARBA" id="ARBA00022777"/>
    </source>
</evidence>
<accession>A0A5C3QKX4</accession>
<evidence type="ECO:0000256" key="6">
    <source>
        <dbReference type="ARBA" id="ARBA00022840"/>
    </source>
</evidence>
<evidence type="ECO:0000313" key="10">
    <source>
        <dbReference type="EMBL" id="TFL02583.1"/>
    </source>
</evidence>
<dbReference type="PROSITE" id="PS00108">
    <property type="entry name" value="PROTEIN_KINASE_ST"/>
    <property type="match status" value="1"/>
</dbReference>
<feature type="region of interest" description="Disordered" evidence="8">
    <location>
        <begin position="551"/>
        <end position="616"/>
    </location>
</feature>
<keyword evidence="6 7" id="KW-0067">ATP-binding</keyword>
<evidence type="ECO:0000256" key="4">
    <source>
        <dbReference type="ARBA" id="ARBA00022741"/>
    </source>
</evidence>
<dbReference type="PANTHER" id="PTHR24346">
    <property type="entry name" value="MAP/MICROTUBULE AFFINITY-REGULATING KINASE"/>
    <property type="match status" value="1"/>
</dbReference>
<dbReference type="Proteomes" id="UP000305067">
    <property type="component" value="Unassembled WGS sequence"/>
</dbReference>
<dbReference type="Gene3D" id="1.10.510.10">
    <property type="entry name" value="Transferase(Phosphotransferase) domain 1"/>
    <property type="match status" value="1"/>
</dbReference>
<evidence type="ECO:0000256" key="8">
    <source>
        <dbReference type="SAM" id="MobiDB-lite"/>
    </source>
</evidence>
<keyword evidence="3" id="KW-0808">Transferase</keyword>
<feature type="region of interest" description="Disordered" evidence="8">
    <location>
        <begin position="428"/>
        <end position="504"/>
    </location>
</feature>
<organism evidence="10 11">
    <name type="scientific">Pterulicium gracile</name>
    <dbReference type="NCBI Taxonomy" id="1884261"/>
    <lineage>
        <taxon>Eukaryota</taxon>
        <taxon>Fungi</taxon>
        <taxon>Dikarya</taxon>
        <taxon>Basidiomycota</taxon>
        <taxon>Agaricomycotina</taxon>
        <taxon>Agaricomycetes</taxon>
        <taxon>Agaricomycetidae</taxon>
        <taxon>Agaricales</taxon>
        <taxon>Pleurotineae</taxon>
        <taxon>Pterulaceae</taxon>
        <taxon>Pterulicium</taxon>
    </lineage>
</organism>
<evidence type="ECO:0000256" key="1">
    <source>
        <dbReference type="ARBA" id="ARBA00010791"/>
    </source>
</evidence>
<dbReference type="PROSITE" id="PS00107">
    <property type="entry name" value="PROTEIN_KINASE_ATP"/>
    <property type="match status" value="1"/>
</dbReference>
<dbReference type="SMART" id="SM00220">
    <property type="entry name" value="S_TKc"/>
    <property type="match status" value="1"/>
</dbReference>
<protein>
    <submittedName>
        <fullName evidence="10">Kinase-like domain-containing protein</fullName>
    </submittedName>
</protein>
<dbReference type="FunFam" id="1.10.510.10:FF:000571">
    <property type="entry name" value="Maternal embryonic leucine zipper kinase"/>
    <property type="match status" value="1"/>
</dbReference>
<sequence>MVSQVTSSPPRAPTVKYTAPHGTRWAKEKAAAGQNAFDFPDDPKNIGPWIIGECVGKGASGRVKIAKHRLTGQLAAVKILPIQPLFDSRTSLTTKLAKSDKQRLGIDREIAMMKLMNHPNIMRIYDVYEGEKELFLVLEYVAGGELFDFLVNRGRLPPLEALCFFKQIVYGLNYAHTFSIIHRDLKPENILIHSIDPPLVKIADWGMATFAPPSHKLDTSCGSPHYASPEIVNGEKYNGTSTDIWSCGVILFALLTGRLPFDDKNIRHLLSKVKSGKFEIPSWMDPSAKDLISRMLVVDVSARITIPEIMEHPWFKTPTPSVLYVPAPLPLELACPIHSNDGIDVHNLESLRVIWGRQSDPWGEVIRKDLLSPAGHGTLAKAFYFLLTKYRERVEQEGGLCCEGINEHRLKQYFAPPPKQLVFKHTEHLKTKAPRPSHRTNPPVLASPITIHPAPLKTVAQNAVGATKRSRTASPAGPRPPSHHPAQAEHRSVRSSSVAQQDARVECASPPMGRDEQIYHSPQLPAKTAYPSHRNSMGPQQQRRLTQMPNTQFVDPPTLSPQTRSRPQSTTTSPRAPQVHWLPSPTRDSPRSFNRGSVWSPDPAEDSSVKSTPASPVIHAPVPMLAASSKPATSLAQQATNMLTGASPEHVRRPFGSSNNSEKKPVLGAGGNGRLPEKAPAARRLLKGIAADSDGASHKENVADDLTMDQSWMHVDPAKMDGGSFAGKLKAEEKKSRPFSSVRPKPSTISLLASPIVLNQSGPSEPNSLFISSSHLADHKRGWFSQLFQKKQAHAESTAFSVLSLHETGQLIVSTFVAMGVRAWTDGDNVVRVKVDEEGRIPGVKPARFRLEMAVVNGPPSQESGGSISAPAQWDSPKPGSLTPRMMSSSASKGAQGQVVPVECAVVVVCLHEKGSATGARTMFRRLKAECEAGGDFVVSSEEAMV</sequence>
<dbReference type="PANTHER" id="PTHR24346:SF82">
    <property type="entry name" value="KP78A-RELATED"/>
    <property type="match status" value="1"/>
</dbReference>
<evidence type="ECO:0000313" key="11">
    <source>
        <dbReference type="Proteomes" id="UP000305067"/>
    </source>
</evidence>
<dbReference type="InterPro" id="IPR011009">
    <property type="entry name" value="Kinase-like_dom_sf"/>
</dbReference>
<keyword evidence="11" id="KW-1185">Reference proteome</keyword>
<evidence type="ECO:0000256" key="7">
    <source>
        <dbReference type="PROSITE-ProRule" id="PRU10141"/>
    </source>
</evidence>
<dbReference type="PROSITE" id="PS50011">
    <property type="entry name" value="PROTEIN_KINASE_DOM"/>
    <property type="match status" value="1"/>
</dbReference>
<dbReference type="GO" id="GO:0005524">
    <property type="term" value="F:ATP binding"/>
    <property type="evidence" value="ECO:0007669"/>
    <property type="project" value="UniProtKB-UniRule"/>
</dbReference>
<dbReference type="AlphaFoldDB" id="A0A5C3QKX4"/>
<feature type="region of interest" description="Disordered" evidence="8">
    <location>
        <begin position="645"/>
        <end position="676"/>
    </location>
</feature>
<keyword evidence="5 10" id="KW-0418">Kinase</keyword>
<dbReference type="SUPFAM" id="SSF56112">
    <property type="entry name" value="Protein kinase-like (PK-like)"/>
    <property type="match status" value="1"/>
</dbReference>
<name>A0A5C3QKX4_9AGAR</name>
<dbReference type="GO" id="GO:0035556">
    <property type="term" value="P:intracellular signal transduction"/>
    <property type="evidence" value="ECO:0007669"/>
    <property type="project" value="TreeGrafter"/>
</dbReference>
<evidence type="ECO:0000259" key="9">
    <source>
        <dbReference type="PROSITE" id="PS50011"/>
    </source>
</evidence>
<gene>
    <name evidence="10" type="ORF">BDV98DRAFT_528326</name>
</gene>
<dbReference type="InterPro" id="IPR017441">
    <property type="entry name" value="Protein_kinase_ATP_BS"/>
</dbReference>
<proteinExistence type="inferred from homology"/>
<evidence type="ECO:0000256" key="2">
    <source>
        <dbReference type="ARBA" id="ARBA00022527"/>
    </source>
</evidence>
<dbReference type="InterPro" id="IPR008271">
    <property type="entry name" value="Ser/Thr_kinase_AS"/>
</dbReference>
<feature type="region of interest" description="Disordered" evidence="8">
    <location>
        <begin position="859"/>
        <end position="894"/>
    </location>
</feature>
<dbReference type="GO" id="GO:0005737">
    <property type="term" value="C:cytoplasm"/>
    <property type="evidence" value="ECO:0007669"/>
    <property type="project" value="TreeGrafter"/>
</dbReference>
<keyword evidence="2" id="KW-0723">Serine/threonine-protein kinase</keyword>
<reference evidence="10 11" key="1">
    <citation type="journal article" date="2019" name="Nat. Ecol. Evol.">
        <title>Megaphylogeny resolves global patterns of mushroom evolution.</title>
        <authorList>
            <person name="Varga T."/>
            <person name="Krizsan K."/>
            <person name="Foldi C."/>
            <person name="Dima B."/>
            <person name="Sanchez-Garcia M."/>
            <person name="Sanchez-Ramirez S."/>
            <person name="Szollosi G.J."/>
            <person name="Szarkandi J.G."/>
            <person name="Papp V."/>
            <person name="Albert L."/>
            <person name="Andreopoulos W."/>
            <person name="Angelini C."/>
            <person name="Antonin V."/>
            <person name="Barry K.W."/>
            <person name="Bougher N.L."/>
            <person name="Buchanan P."/>
            <person name="Buyck B."/>
            <person name="Bense V."/>
            <person name="Catcheside P."/>
            <person name="Chovatia M."/>
            <person name="Cooper J."/>
            <person name="Damon W."/>
            <person name="Desjardin D."/>
            <person name="Finy P."/>
            <person name="Geml J."/>
            <person name="Haridas S."/>
            <person name="Hughes K."/>
            <person name="Justo A."/>
            <person name="Karasinski D."/>
            <person name="Kautmanova I."/>
            <person name="Kiss B."/>
            <person name="Kocsube S."/>
            <person name="Kotiranta H."/>
            <person name="LaButti K.M."/>
            <person name="Lechner B.E."/>
            <person name="Liimatainen K."/>
            <person name="Lipzen A."/>
            <person name="Lukacs Z."/>
            <person name="Mihaltcheva S."/>
            <person name="Morgado L.N."/>
            <person name="Niskanen T."/>
            <person name="Noordeloos M.E."/>
            <person name="Ohm R.A."/>
            <person name="Ortiz-Santana B."/>
            <person name="Ovrebo C."/>
            <person name="Racz N."/>
            <person name="Riley R."/>
            <person name="Savchenko A."/>
            <person name="Shiryaev A."/>
            <person name="Soop K."/>
            <person name="Spirin V."/>
            <person name="Szebenyi C."/>
            <person name="Tomsovsky M."/>
            <person name="Tulloss R.E."/>
            <person name="Uehling J."/>
            <person name="Grigoriev I.V."/>
            <person name="Vagvolgyi C."/>
            <person name="Papp T."/>
            <person name="Martin F.M."/>
            <person name="Miettinen O."/>
            <person name="Hibbett D.S."/>
            <person name="Nagy L.G."/>
        </authorList>
    </citation>
    <scope>NUCLEOTIDE SEQUENCE [LARGE SCALE GENOMIC DNA]</scope>
    <source>
        <strain evidence="10 11">CBS 309.79</strain>
    </source>
</reference>
<feature type="binding site" evidence="7">
    <location>
        <position position="78"/>
    </location>
    <ligand>
        <name>ATP</name>
        <dbReference type="ChEBI" id="CHEBI:30616"/>
    </ligand>
</feature>
<dbReference type="InterPro" id="IPR000719">
    <property type="entry name" value="Prot_kinase_dom"/>
</dbReference>
<dbReference type="EMBL" id="ML178822">
    <property type="protein sequence ID" value="TFL02583.1"/>
    <property type="molecule type" value="Genomic_DNA"/>
</dbReference>
<dbReference type="GO" id="GO:0004674">
    <property type="term" value="F:protein serine/threonine kinase activity"/>
    <property type="evidence" value="ECO:0007669"/>
    <property type="project" value="UniProtKB-KW"/>
</dbReference>
<feature type="compositionally biased region" description="Low complexity" evidence="8">
    <location>
        <begin position="560"/>
        <end position="578"/>
    </location>
</feature>
<comment type="similarity">
    <text evidence="1">Belongs to the protein kinase superfamily. CAMK Ser/Thr protein kinase family. NIM1 subfamily.</text>
</comment>
<feature type="domain" description="Protein kinase" evidence="9">
    <location>
        <begin position="49"/>
        <end position="315"/>
    </location>
</feature>